<keyword evidence="1" id="KW-0732">Signal</keyword>
<dbReference type="Gene3D" id="1.10.101.10">
    <property type="entry name" value="PGBD-like superfamily/PGBD"/>
    <property type="match status" value="1"/>
</dbReference>
<dbReference type="AlphaFoldDB" id="A0A2G9ZEJ6"/>
<evidence type="ECO:0008006" key="4">
    <source>
        <dbReference type="Google" id="ProtNLM"/>
    </source>
</evidence>
<evidence type="ECO:0000256" key="1">
    <source>
        <dbReference type="SAM" id="SignalP"/>
    </source>
</evidence>
<dbReference type="InterPro" id="IPR036365">
    <property type="entry name" value="PGBD-like_sf"/>
</dbReference>
<organism evidence="2 3">
    <name type="scientific">bacterium (Candidatus Gribaldobacteria) CG23_combo_of_CG06-09_8_20_14_all_37_87_8</name>
    <dbReference type="NCBI Taxonomy" id="2014278"/>
    <lineage>
        <taxon>Bacteria</taxon>
        <taxon>Candidatus Gribaldobacteria</taxon>
    </lineage>
</organism>
<feature type="chain" id="PRO_5013567425" description="Peptidoglycan binding-like domain-containing protein" evidence="1">
    <location>
        <begin position="37"/>
        <end position="1176"/>
    </location>
</feature>
<protein>
    <recommendedName>
        <fullName evidence="4">Peptidoglycan binding-like domain-containing protein</fullName>
    </recommendedName>
</protein>
<evidence type="ECO:0000313" key="2">
    <source>
        <dbReference type="EMBL" id="PIP31605.1"/>
    </source>
</evidence>
<reference evidence="2 3" key="1">
    <citation type="submission" date="2017-09" db="EMBL/GenBank/DDBJ databases">
        <title>Depth-based differentiation of microbial function through sediment-hosted aquifers and enrichment of novel symbionts in the deep terrestrial subsurface.</title>
        <authorList>
            <person name="Probst A.J."/>
            <person name="Ladd B."/>
            <person name="Jarett J.K."/>
            <person name="Geller-Mcgrath D.E."/>
            <person name="Sieber C.M."/>
            <person name="Emerson J.B."/>
            <person name="Anantharaman K."/>
            <person name="Thomas B.C."/>
            <person name="Malmstrom R."/>
            <person name="Stieglmeier M."/>
            <person name="Klingl A."/>
            <person name="Woyke T."/>
            <person name="Ryan C.M."/>
            <person name="Banfield J.F."/>
        </authorList>
    </citation>
    <scope>NUCLEOTIDE SEQUENCE [LARGE SCALE GENOMIC DNA]</scope>
    <source>
        <strain evidence="2">CG23_combo_of_CG06-09_8_20_14_all_37_87_8</strain>
    </source>
</reference>
<dbReference type="SUPFAM" id="SSF47090">
    <property type="entry name" value="PGBD-like"/>
    <property type="match status" value="1"/>
</dbReference>
<evidence type="ECO:0000313" key="3">
    <source>
        <dbReference type="Proteomes" id="UP000230447"/>
    </source>
</evidence>
<comment type="caution">
    <text evidence="2">The sequence shown here is derived from an EMBL/GenBank/DDBJ whole genome shotgun (WGS) entry which is preliminary data.</text>
</comment>
<dbReference type="InterPro" id="IPR036366">
    <property type="entry name" value="PGBDSf"/>
</dbReference>
<gene>
    <name evidence="2" type="ORF">COX24_02670</name>
</gene>
<proteinExistence type="predicted"/>
<name>A0A2G9ZEJ6_9BACT</name>
<dbReference type="Proteomes" id="UP000230447">
    <property type="component" value="Unassembled WGS sequence"/>
</dbReference>
<sequence length="1176" mass="120886">MNKLIKMSKLIKKLVSIATTLTVVVMLAGPAVPAKALTAEELQAQIATLQAQLAALTAQLGSLSGGTGTGTLPADTVGCSFSRNLKLGMTGADVMCLQRVLNSNVATVVAVSGVGSAGNETQYFGNLTKAAVIKFQEKYASEVLAVYGLTQGTGFVGETTKAKLNALVAAGGTSGTGGTGGTGGTTPIAAGLTVELASDNPASATIVADSTGTTESAQSMIEGIKVKLTNGDSSEVKVTTIKFTREGISADSDISQAYLYEGDTKLIDYQSFSSSVLTFNYSGGIITIPANSSKVVTLKFDLANNTSSGKTMKFTVAASTDVVTDASAVNGTFPVSGNTMSTAAASDLGQLTVATSSGPATTIDPQEALDVFNFTLAGSDQVLEVRKIKVHNIGSTDANDLQNLKLYDGPTQIGSTIAEMASDKTVVFDLSASPLIIDKGITKNMNVKADIANGTNRTFQFSLQEITDIVVYDTQYKIYVKPNKADTWTIFQHTASTINTGKLTLTRSADAPSGNVPKDGTNITIAKFDVKAEGEDVKITAMDVQVYGAGIGTDDLYQGKVLFNGAQKGTTDTSLDSAAAAGTSNNFTFGNTFIVPADGQTYTLEIKADIKEGDGTTHGGDEDFTVQIASVTATGRDSSASVTVSSATGYQLVIATGALSGAINQAYGDWAAANATAVKGATGVLVGSFNVSAGASEGVDITAISATWSTTTNDCIQNLAVYKGTKETGTKIGNTQSSVTASTTYTFYPAPYISLNASEQFTLNFYADILSNNQAGDCGKVSLYLIYGTGKTTNTSANSSGYVSGQNTYVASAGNLNVGLDAANPVADMIIAGTNGVTLAKLKYSASTSPEDLNVNTIVAKVSLTGGAATTTLKNVIISGDGLTPVSRALNASGVVTFDLTANPWVIPAYSEKVLTVTADVNTYVNASSGSAVLIDIATTTYKGAMSGTEAHEIQKTSETSGNAQLVYKTRPIVDRVAPTGSTLLSDTTLDLFEFTITADAAGSVNLYSLNLNVQLNDQATTTGDMTLTAIKVYDKSNLSTALNDYVTVATGTATTYASSTTAAASTFGGSAAWGAANYSGTKSANIQLSKSIVNPKDSLHATSTMAEIPAGGSKTFVVQGVISGSAQYDSVQSKLADISTTDDLKNAIIWGDGVDVSISSNKVKTLPTAITAYSR</sequence>
<dbReference type="EMBL" id="PCSB01000057">
    <property type="protein sequence ID" value="PIP31605.1"/>
    <property type="molecule type" value="Genomic_DNA"/>
</dbReference>
<feature type="signal peptide" evidence="1">
    <location>
        <begin position="1"/>
        <end position="36"/>
    </location>
</feature>
<accession>A0A2G9ZEJ6</accession>